<dbReference type="Pfam" id="PF02120">
    <property type="entry name" value="Flg_hook"/>
    <property type="match status" value="1"/>
</dbReference>
<gene>
    <name evidence="3" type="ORF">HMPREF0201_00984</name>
</gene>
<feature type="domain" description="Flagellar hook-length control protein-like C-terminal" evidence="2">
    <location>
        <begin position="227"/>
        <end position="308"/>
    </location>
</feature>
<dbReference type="Proteomes" id="UP000014585">
    <property type="component" value="Unassembled WGS sequence"/>
</dbReference>
<dbReference type="InterPro" id="IPR021136">
    <property type="entry name" value="Flagellar_hook_control-like_C"/>
</dbReference>
<evidence type="ECO:0000313" key="3">
    <source>
        <dbReference type="EMBL" id="EPF18390.1"/>
    </source>
</evidence>
<keyword evidence="3" id="KW-0969">Cilium</keyword>
<dbReference type="PANTHER" id="PTHR37533">
    <property type="entry name" value="FLAGELLAR HOOK-LENGTH CONTROL PROTEIN"/>
    <property type="match status" value="1"/>
</dbReference>
<keyword evidence="3" id="KW-0966">Cell projection</keyword>
<name>S3IZK8_9ENTR</name>
<dbReference type="RefSeq" id="WP_016535317.1">
    <property type="nucleotide sequence ID" value="NZ_KE161030.1"/>
</dbReference>
<dbReference type="CDD" id="cd17470">
    <property type="entry name" value="T3SS_Flik_C"/>
    <property type="match status" value="1"/>
</dbReference>
<dbReference type="InterPro" id="IPR038610">
    <property type="entry name" value="FliK-like_C_sf"/>
</dbReference>
<reference evidence="3 4" key="1">
    <citation type="submission" date="2013-04" db="EMBL/GenBank/DDBJ databases">
        <authorList>
            <person name="Weinstock G."/>
            <person name="Sodergren E."/>
            <person name="Lobos E.A."/>
            <person name="Fulton L."/>
            <person name="Fulton R."/>
            <person name="Courtney L."/>
            <person name="Fronick C."/>
            <person name="O'Laughlin M."/>
            <person name="Godfrey J."/>
            <person name="Wilson R.M."/>
            <person name="Miner T."/>
            <person name="Farmer C."/>
            <person name="Delehaunty K."/>
            <person name="Cordes M."/>
            <person name="Minx P."/>
            <person name="Tomlinson C."/>
            <person name="Chen J."/>
            <person name="Wollam A."/>
            <person name="Pepin K.H."/>
            <person name="Palsikar V.B."/>
            <person name="Zhang X."/>
            <person name="Suruliraj S."/>
            <person name="Perna N.T."/>
            <person name="Plunkett G."/>
            <person name="Warren W."/>
            <person name="Mitreva M."/>
            <person name="Mardis E.R."/>
            <person name="Wilson R.K."/>
        </authorList>
    </citation>
    <scope>NUCLEOTIDE SEQUENCE [LARGE SCALE GENOMIC DNA]</scope>
    <source>
        <strain evidence="3 4">DSM 4568</strain>
    </source>
</reference>
<keyword evidence="3" id="KW-0282">Flagellum</keyword>
<evidence type="ECO:0000313" key="4">
    <source>
        <dbReference type="Proteomes" id="UP000014585"/>
    </source>
</evidence>
<evidence type="ECO:0000256" key="1">
    <source>
        <dbReference type="SAM" id="MobiDB-lite"/>
    </source>
</evidence>
<dbReference type="STRING" id="566551.HMPREF0201_00984"/>
<dbReference type="InterPro" id="IPR052563">
    <property type="entry name" value="FliK"/>
</dbReference>
<accession>S3IZK8</accession>
<sequence>MNVTASPVLLNDAAVTTASGSLMGAQDMAAPAAIGAKAGATVQPQPFTLALLNVMQATPASAAESGQLPGQAEPAAESDDDGDTLTADAEAPVALLQQLLDGLLAANAVPAMPVNTVINNASGQVSSEPGGDLILPLSSNVPAPVVQQQTPVGLPGVPQAVGLKEMTPVAPILVLHAGENAAISAAQPDSKAQVSGGVTQVTAASAPIKLDAEESRWAQQLQSALGDRLQVQVKDQIQHATIRLDPPDMGKIDISLHIENGRMQVTINASQGEVYRALQQVSNDLRQSLTEQNFMQVNVQVSSQGGQREGQQRPSQHELAQDVQAAAAIEADAGARREDDSVLLTV</sequence>
<dbReference type="PATRIC" id="fig|566551.4.peg.903"/>
<evidence type="ECO:0000259" key="2">
    <source>
        <dbReference type="Pfam" id="PF02120"/>
    </source>
</evidence>
<organism evidence="3 4">
    <name type="scientific">Cedecea davisae DSM 4568</name>
    <dbReference type="NCBI Taxonomy" id="566551"/>
    <lineage>
        <taxon>Bacteria</taxon>
        <taxon>Pseudomonadati</taxon>
        <taxon>Pseudomonadota</taxon>
        <taxon>Gammaproteobacteria</taxon>
        <taxon>Enterobacterales</taxon>
        <taxon>Enterobacteriaceae</taxon>
        <taxon>Cedecea</taxon>
    </lineage>
</organism>
<dbReference type="HOGENOM" id="CLU_800992_0_0_6"/>
<proteinExistence type="predicted"/>
<dbReference type="Gene3D" id="3.30.750.140">
    <property type="match status" value="1"/>
</dbReference>
<dbReference type="AlphaFoldDB" id="S3IZK8"/>
<dbReference type="EMBL" id="ATDT01000006">
    <property type="protein sequence ID" value="EPF18390.1"/>
    <property type="molecule type" value="Genomic_DNA"/>
</dbReference>
<dbReference type="PANTHER" id="PTHR37533:SF2">
    <property type="entry name" value="FLAGELLAR HOOK-LENGTH CONTROL PROTEIN"/>
    <property type="match status" value="1"/>
</dbReference>
<feature type="region of interest" description="Disordered" evidence="1">
    <location>
        <begin position="62"/>
        <end position="85"/>
    </location>
</feature>
<protein>
    <submittedName>
        <fullName evidence="3">Flagellar hook-length control protein</fullName>
    </submittedName>
</protein>
<feature type="region of interest" description="Disordered" evidence="1">
    <location>
        <begin position="301"/>
        <end position="325"/>
    </location>
</feature>
<comment type="caution">
    <text evidence="3">The sequence shown here is derived from an EMBL/GenBank/DDBJ whole genome shotgun (WGS) entry which is preliminary data.</text>
</comment>